<keyword evidence="1" id="KW-0812">Transmembrane</keyword>
<feature type="transmembrane region" description="Helical" evidence="1">
    <location>
        <begin position="21"/>
        <end position="41"/>
    </location>
</feature>
<keyword evidence="4" id="KW-1185">Reference proteome</keyword>
<dbReference type="RefSeq" id="WP_071468540.1">
    <property type="nucleotide sequence ID" value="NZ_MEHT01000007.1"/>
</dbReference>
<keyword evidence="1" id="KW-0472">Membrane</keyword>
<evidence type="ECO:0000313" key="3">
    <source>
        <dbReference type="EMBL" id="PZX46296.1"/>
    </source>
</evidence>
<dbReference type="OrthoDB" id="7907064at2"/>
<dbReference type="EMBL" id="QKZQ01000004">
    <property type="protein sequence ID" value="PZX46296.1"/>
    <property type="molecule type" value="Genomic_DNA"/>
</dbReference>
<organism evidence="3 4">
    <name type="scientific">Roseinatronobacter thiooxidans</name>
    <dbReference type="NCBI Taxonomy" id="121821"/>
    <lineage>
        <taxon>Bacteria</taxon>
        <taxon>Pseudomonadati</taxon>
        <taxon>Pseudomonadota</taxon>
        <taxon>Alphaproteobacteria</taxon>
        <taxon>Rhodobacterales</taxon>
        <taxon>Paracoccaceae</taxon>
        <taxon>Roseinatronobacter</taxon>
    </lineage>
</organism>
<sequence>MKRRVTVSRRIARFGARTQGSATVEFAILFPVVISILMMGAEAGWINLQRVGLDRAVDIAVRDVRLGALPDGTTHDQFRSHICSRAIAMPSCDARLLLELRVIDTDTWQFPVQETACIDLAEAVNPVTTFSLGGGQNIMYLRACYLARPIFPTTAWGLRLPLDTSGMFALRSVSGFVNE</sequence>
<dbReference type="Pfam" id="PF07811">
    <property type="entry name" value="TadE"/>
    <property type="match status" value="1"/>
</dbReference>
<evidence type="ECO:0000259" key="2">
    <source>
        <dbReference type="Pfam" id="PF07811"/>
    </source>
</evidence>
<proteinExistence type="predicted"/>
<name>A0A2W7QFY7_9RHOB</name>
<dbReference type="STRING" id="121821.GCA_001870675_01815"/>
<accession>A0A2W7QFY7</accession>
<keyword evidence="1" id="KW-1133">Transmembrane helix</keyword>
<reference evidence="3 4" key="1">
    <citation type="submission" date="2018-06" db="EMBL/GenBank/DDBJ databases">
        <title>Genomic Encyclopedia of Archaeal and Bacterial Type Strains, Phase II (KMG-II): from individual species to whole genera.</title>
        <authorList>
            <person name="Goeker M."/>
        </authorList>
    </citation>
    <scope>NUCLEOTIDE SEQUENCE [LARGE SCALE GENOMIC DNA]</scope>
    <source>
        <strain evidence="3 4">DSM 13087</strain>
    </source>
</reference>
<dbReference type="AlphaFoldDB" id="A0A2W7QFY7"/>
<gene>
    <name evidence="3" type="ORF">LY56_01269</name>
</gene>
<protein>
    <submittedName>
        <fullName evidence="3">TadE-like protein</fullName>
    </submittedName>
</protein>
<feature type="domain" description="TadE-like" evidence="2">
    <location>
        <begin position="20"/>
        <end position="62"/>
    </location>
</feature>
<dbReference type="Proteomes" id="UP000249364">
    <property type="component" value="Unassembled WGS sequence"/>
</dbReference>
<evidence type="ECO:0000313" key="4">
    <source>
        <dbReference type="Proteomes" id="UP000249364"/>
    </source>
</evidence>
<comment type="caution">
    <text evidence="3">The sequence shown here is derived from an EMBL/GenBank/DDBJ whole genome shotgun (WGS) entry which is preliminary data.</text>
</comment>
<dbReference type="InterPro" id="IPR012495">
    <property type="entry name" value="TadE-like_dom"/>
</dbReference>
<evidence type="ECO:0000256" key="1">
    <source>
        <dbReference type="SAM" id="Phobius"/>
    </source>
</evidence>